<evidence type="ECO:0000259" key="4">
    <source>
        <dbReference type="Pfam" id="PF00724"/>
    </source>
</evidence>
<dbReference type="SUPFAM" id="SSF51395">
    <property type="entry name" value="FMN-linked oxidoreductases"/>
    <property type="match status" value="1"/>
</dbReference>
<sequence>MALFTPYELGRITLSNRVVMAPMSRSRAIGGTPNALMRDYYRQRAEAGLIITEGTSPSPNGLGFAREAGIYSREQVAGWREVTKAVHEAGGHIFVQVMHCGRVGHVLNLPPGARLVAPGVVPAKGDIFTDEQGPRPISTPEAMTAQDVAQVRREFVQAARNAIDAGFDGIELHGANGFLFEQFFNPHLNHRTDAHGGSLENRARLLVEVAHDCAEAIGADRVGVRLSPYNTHVDMPLYDDIHALYTHVAGRLRGLVYVHVVGNSHEALPTTVKELRAAFGGTLIANRGFTTQSAQAALASGQAELVAFGSPFIANPDFVTRARAGLPLAEIRKELLHASGAEGYTDYPRSTSSTM</sequence>
<evidence type="ECO:0000256" key="1">
    <source>
        <dbReference type="ARBA" id="ARBA00001917"/>
    </source>
</evidence>
<gene>
    <name evidence="5" type="ORF">MFU01_67590</name>
    <name evidence="6" type="ORF">SAMN05443572_11584</name>
</gene>
<dbReference type="OrthoDB" id="9784632at2"/>
<comment type="caution">
    <text evidence="5">The sequence shown here is derived from an EMBL/GenBank/DDBJ whole genome shotgun (WGS) entry which is preliminary data.</text>
</comment>
<dbReference type="GO" id="GO:0005829">
    <property type="term" value="C:cytosol"/>
    <property type="evidence" value="ECO:0007669"/>
    <property type="project" value="TreeGrafter"/>
</dbReference>
<evidence type="ECO:0000313" key="7">
    <source>
        <dbReference type="Proteomes" id="UP000183760"/>
    </source>
</evidence>
<name>A0A511TEA3_MYXFU</name>
<organism evidence="5 8">
    <name type="scientific">Myxococcus fulvus</name>
    <dbReference type="NCBI Taxonomy" id="33"/>
    <lineage>
        <taxon>Bacteria</taxon>
        <taxon>Pseudomonadati</taxon>
        <taxon>Myxococcota</taxon>
        <taxon>Myxococcia</taxon>
        <taxon>Myxococcales</taxon>
        <taxon>Cystobacterineae</taxon>
        <taxon>Myxococcaceae</taxon>
        <taxon>Myxococcus</taxon>
    </lineage>
</organism>
<dbReference type="Gene3D" id="3.20.20.70">
    <property type="entry name" value="Aldolase class I"/>
    <property type="match status" value="1"/>
</dbReference>
<dbReference type="EMBL" id="BJXR01000049">
    <property type="protein sequence ID" value="GEN11722.1"/>
    <property type="molecule type" value="Genomic_DNA"/>
</dbReference>
<dbReference type="InterPro" id="IPR045247">
    <property type="entry name" value="Oye-like"/>
</dbReference>
<comment type="similarity">
    <text evidence="2">Belongs to the NADH:flavin oxidoreductase/NADH oxidase family.</text>
</comment>
<evidence type="ECO:0000313" key="8">
    <source>
        <dbReference type="Proteomes" id="UP000321514"/>
    </source>
</evidence>
<dbReference type="GO" id="GO:0010181">
    <property type="term" value="F:FMN binding"/>
    <property type="evidence" value="ECO:0007669"/>
    <property type="project" value="InterPro"/>
</dbReference>
<dbReference type="PANTHER" id="PTHR22893">
    <property type="entry name" value="NADH OXIDOREDUCTASE-RELATED"/>
    <property type="match status" value="1"/>
</dbReference>
<comment type="cofactor">
    <cofactor evidence="1">
        <name>FMN</name>
        <dbReference type="ChEBI" id="CHEBI:58210"/>
    </cofactor>
</comment>
<dbReference type="GO" id="GO:0016628">
    <property type="term" value="F:oxidoreductase activity, acting on the CH-CH group of donors, NAD or NADP as acceptor"/>
    <property type="evidence" value="ECO:0007669"/>
    <property type="project" value="UniProtKB-ARBA"/>
</dbReference>
<reference evidence="6 7" key="1">
    <citation type="submission" date="2016-10" db="EMBL/GenBank/DDBJ databases">
        <authorList>
            <person name="Varghese N."/>
            <person name="Submissions S."/>
        </authorList>
    </citation>
    <scope>NUCLEOTIDE SEQUENCE [LARGE SCALE GENOMIC DNA]</scope>
    <source>
        <strain evidence="6 7">DSM 16525</strain>
    </source>
</reference>
<dbReference type="PANTHER" id="PTHR22893:SF91">
    <property type="entry name" value="NADPH DEHYDROGENASE 2-RELATED"/>
    <property type="match status" value="1"/>
</dbReference>
<dbReference type="EMBL" id="FOIB01000015">
    <property type="protein sequence ID" value="SEU40325.1"/>
    <property type="molecule type" value="Genomic_DNA"/>
</dbReference>
<dbReference type="RefSeq" id="WP_074959027.1">
    <property type="nucleotide sequence ID" value="NZ_BJXR01000049.1"/>
</dbReference>
<dbReference type="FunFam" id="3.20.20.70:FF:000059">
    <property type="entry name" value="N-ethylmaleimide reductase, FMN-linked"/>
    <property type="match status" value="1"/>
</dbReference>
<dbReference type="Proteomes" id="UP000321514">
    <property type="component" value="Unassembled WGS sequence"/>
</dbReference>
<protein>
    <submittedName>
        <fullName evidence="5">Alkene reductase</fullName>
    </submittedName>
    <submittedName>
        <fullName evidence="6">N-ethylmaleimide reductase</fullName>
    </submittedName>
</protein>
<evidence type="ECO:0000313" key="6">
    <source>
        <dbReference type="EMBL" id="SEU40325.1"/>
    </source>
</evidence>
<feature type="domain" description="NADH:flavin oxidoreductase/NADH oxidase N-terminal" evidence="4">
    <location>
        <begin position="3"/>
        <end position="328"/>
    </location>
</feature>
<accession>A0A511TEA3</accession>
<dbReference type="InterPro" id="IPR013785">
    <property type="entry name" value="Aldolase_TIM"/>
</dbReference>
<dbReference type="Pfam" id="PF00724">
    <property type="entry name" value="Oxidored_FMN"/>
    <property type="match status" value="1"/>
</dbReference>
<dbReference type="STRING" id="1334629.MFUL124B02_09325"/>
<dbReference type="InterPro" id="IPR001155">
    <property type="entry name" value="OxRdtase_FMN_N"/>
</dbReference>
<evidence type="ECO:0000256" key="3">
    <source>
        <dbReference type="ARBA" id="ARBA00023002"/>
    </source>
</evidence>
<reference evidence="5 8" key="2">
    <citation type="submission" date="2019-07" db="EMBL/GenBank/DDBJ databases">
        <title>Whole genome shotgun sequence of Myxococcus fulvus NBRC 100333.</title>
        <authorList>
            <person name="Hosoyama A."/>
            <person name="Uohara A."/>
            <person name="Ohji S."/>
            <person name="Ichikawa N."/>
        </authorList>
    </citation>
    <scope>NUCLEOTIDE SEQUENCE [LARGE SCALE GENOMIC DNA]</scope>
    <source>
        <strain evidence="5 8">NBRC 100333</strain>
    </source>
</reference>
<keyword evidence="3" id="KW-0560">Oxidoreductase</keyword>
<keyword evidence="7" id="KW-1185">Reference proteome</keyword>
<evidence type="ECO:0000313" key="5">
    <source>
        <dbReference type="EMBL" id="GEN11722.1"/>
    </source>
</evidence>
<dbReference type="Proteomes" id="UP000183760">
    <property type="component" value="Unassembled WGS sequence"/>
</dbReference>
<dbReference type="CDD" id="cd02933">
    <property type="entry name" value="OYE_like_FMN"/>
    <property type="match status" value="1"/>
</dbReference>
<evidence type="ECO:0000256" key="2">
    <source>
        <dbReference type="ARBA" id="ARBA00005979"/>
    </source>
</evidence>
<proteinExistence type="inferred from homology"/>
<dbReference type="AlphaFoldDB" id="A0A511TEA3"/>